<evidence type="ECO:0000313" key="2">
    <source>
        <dbReference type="EMBL" id="KAF2773034.1"/>
    </source>
</evidence>
<proteinExistence type="predicted"/>
<evidence type="ECO:0008006" key="4">
    <source>
        <dbReference type="Google" id="ProtNLM"/>
    </source>
</evidence>
<feature type="chain" id="PRO_5026020033" description="Secreted protein" evidence="1">
    <location>
        <begin position="21"/>
        <end position="173"/>
    </location>
</feature>
<evidence type="ECO:0000313" key="3">
    <source>
        <dbReference type="Proteomes" id="UP000799436"/>
    </source>
</evidence>
<sequence length="173" mass="19327">MVSEPALGLLALFTLKAVRLQCGPFHHLTRWPKDTTHVHTAFLFESSCHGIDQHTLATCPGVSCQSPLTAGPRTQAASLWTLTPRVVRRVAINAAPRVLLNLMLWVFFCWHPVCRAHPFTSPRFLMTSCGSLRAVNRITVGLGLPIDHVRDTRRSRVYGTTRTSVRLRHATII</sequence>
<protein>
    <recommendedName>
        <fullName evidence="4">Secreted protein</fullName>
    </recommendedName>
</protein>
<reference evidence="2" key="1">
    <citation type="journal article" date="2020" name="Stud. Mycol.">
        <title>101 Dothideomycetes genomes: a test case for predicting lifestyles and emergence of pathogens.</title>
        <authorList>
            <person name="Haridas S."/>
            <person name="Albert R."/>
            <person name="Binder M."/>
            <person name="Bloem J."/>
            <person name="Labutti K."/>
            <person name="Salamov A."/>
            <person name="Andreopoulos B."/>
            <person name="Baker S."/>
            <person name="Barry K."/>
            <person name="Bills G."/>
            <person name="Bluhm B."/>
            <person name="Cannon C."/>
            <person name="Castanera R."/>
            <person name="Culley D."/>
            <person name="Daum C."/>
            <person name="Ezra D."/>
            <person name="Gonzalez J."/>
            <person name="Henrissat B."/>
            <person name="Kuo A."/>
            <person name="Liang C."/>
            <person name="Lipzen A."/>
            <person name="Lutzoni F."/>
            <person name="Magnuson J."/>
            <person name="Mondo S."/>
            <person name="Nolan M."/>
            <person name="Ohm R."/>
            <person name="Pangilinan J."/>
            <person name="Park H.-J."/>
            <person name="Ramirez L."/>
            <person name="Alfaro M."/>
            <person name="Sun H."/>
            <person name="Tritt A."/>
            <person name="Yoshinaga Y."/>
            <person name="Zwiers L.-H."/>
            <person name="Turgeon B."/>
            <person name="Goodwin S."/>
            <person name="Spatafora J."/>
            <person name="Crous P."/>
            <person name="Grigoriev I."/>
        </authorList>
    </citation>
    <scope>NUCLEOTIDE SEQUENCE</scope>
    <source>
        <strain evidence="2">CBS 116005</strain>
    </source>
</reference>
<name>A0A6G1LLJ3_9PEZI</name>
<organism evidence="2 3">
    <name type="scientific">Teratosphaeria nubilosa</name>
    <dbReference type="NCBI Taxonomy" id="161662"/>
    <lineage>
        <taxon>Eukaryota</taxon>
        <taxon>Fungi</taxon>
        <taxon>Dikarya</taxon>
        <taxon>Ascomycota</taxon>
        <taxon>Pezizomycotina</taxon>
        <taxon>Dothideomycetes</taxon>
        <taxon>Dothideomycetidae</taxon>
        <taxon>Mycosphaerellales</taxon>
        <taxon>Teratosphaeriaceae</taxon>
        <taxon>Teratosphaeria</taxon>
    </lineage>
</organism>
<gene>
    <name evidence="2" type="ORF">EJ03DRAFT_152099</name>
</gene>
<feature type="signal peptide" evidence="1">
    <location>
        <begin position="1"/>
        <end position="20"/>
    </location>
</feature>
<keyword evidence="1" id="KW-0732">Signal</keyword>
<evidence type="ECO:0000256" key="1">
    <source>
        <dbReference type="SAM" id="SignalP"/>
    </source>
</evidence>
<keyword evidence="3" id="KW-1185">Reference proteome</keyword>
<dbReference type="EMBL" id="ML995812">
    <property type="protein sequence ID" value="KAF2773034.1"/>
    <property type="molecule type" value="Genomic_DNA"/>
</dbReference>
<dbReference type="AlphaFoldDB" id="A0A6G1LLJ3"/>
<dbReference type="Proteomes" id="UP000799436">
    <property type="component" value="Unassembled WGS sequence"/>
</dbReference>
<accession>A0A6G1LLJ3</accession>